<name>A0A6J6EYZ1_9ZZZZ</name>
<dbReference type="FunFam" id="3.40.50.300:FF:000425">
    <property type="entry name" value="Probable ABC transporter, ATP-binding subunit"/>
    <property type="match status" value="1"/>
</dbReference>
<dbReference type="EMBL" id="CAEZTZ010000029">
    <property type="protein sequence ID" value="CAB4581336.1"/>
    <property type="molecule type" value="Genomic_DNA"/>
</dbReference>
<dbReference type="Pfam" id="PF00005">
    <property type="entry name" value="ABC_tran"/>
    <property type="match status" value="1"/>
</dbReference>
<dbReference type="InterPro" id="IPR027417">
    <property type="entry name" value="P-loop_NTPase"/>
</dbReference>
<keyword evidence="2" id="KW-0547">Nucleotide-binding</keyword>
<dbReference type="SUPFAM" id="SSF52540">
    <property type="entry name" value="P-loop containing nucleoside triphosphate hydrolases"/>
    <property type="match status" value="1"/>
</dbReference>
<sequence length="238" mass="25730">MIEFDRVSKKYGKTAALADFSLSAPTAKITVLMGLSGSGKTTIIRMVNKMVTPTSGTVSIDGSDVAGLDAVTLRRTIGYVMQEVGLLPHKTVLDNVTLIARIAGQTPDVARSNATEMLTMVGIDEQFFSRYPQQLSGGQQQRVGVARALAIKPNILLMDEPFGAVDPIVREELQDEMCRIQRELGLTIMFVTHDRHEALKIADQLVVLSGGGHIEQAGSPSELVEKPANAFVRKILGL</sequence>
<reference evidence="5" key="1">
    <citation type="submission" date="2020-05" db="EMBL/GenBank/DDBJ databases">
        <authorList>
            <person name="Chiriac C."/>
            <person name="Salcher M."/>
            <person name="Ghai R."/>
            <person name="Kavagutti S V."/>
        </authorList>
    </citation>
    <scope>NUCLEOTIDE SEQUENCE</scope>
</reference>
<dbReference type="PANTHER" id="PTHR43869:SF1">
    <property type="entry name" value="GLYCINE BETAINE_PROLINE BETAINE TRANSPORT SYSTEM ATP-BINDING PROTEIN PROV"/>
    <property type="match status" value="1"/>
</dbReference>
<dbReference type="PROSITE" id="PS50893">
    <property type="entry name" value="ABC_TRANSPORTER_2"/>
    <property type="match status" value="1"/>
</dbReference>
<dbReference type="InterPro" id="IPR017871">
    <property type="entry name" value="ABC_transporter-like_CS"/>
</dbReference>
<evidence type="ECO:0000256" key="3">
    <source>
        <dbReference type="ARBA" id="ARBA00022840"/>
    </source>
</evidence>
<evidence type="ECO:0000259" key="4">
    <source>
        <dbReference type="PROSITE" id="PS50893"/>
    </source>
</evidence>
<dbReference type="PANTHER" id="PTHR43869">
    <property type="entry name" value="GLYCINE BETAINE/PROLINE BETAINE TRANSPORT SYSTEM ATP-BINDING PROTEIN PROV"/>
    <property type="match status" value="1"/>
</dbReference>
<dbReference type="GO" id="GO:0016887">
    <property type="term" value="F:ATP hydrolysis activity"/>
    <property type="evidence" value="ECO:0007669"/>
    <property type="project" value="InterPro"/>
</dbReference>
<feature type="domain" description="ABC transporter" evidence="4">
    <location>
        <begin position="2"/>
        <end position="236"/>
    </location>
</feature>
<keyword evidence="1" id="KW-0813">Transport</keyword>
<evidence type="ECO:0000313" key="5">
    <source>
        <dbReference type="EMBL" id="CAB4581336.1"/>
    </source>
</evidence>
<dbReference type="AlphaFoldDB" id="A0A6J6EYZ1"/>
<dbReference type="InterPro" id="IPR003439">
    <property type="entry name" value="ABC_transporter-like_ATP-bd"/>
</dbReference>
<protein>
    <submittedName>
        <fullName evidence="5">Unannotated protein</fullName>
    </submittedName>
</protein>
<gene>
    <name evidence="5" type="ORF">UFOPK1767_00349</name>
    <name evidence="6" type="ORF">UFOPK3339_00403</name>
</gene>
<dbReference type="SMART" id="SM00382">
    <property type="entry name" value="AAA"/>
    <property type="match status" value="1"/>
</dbReference>
<keyword evidence="3" id="KW-0067">ATP-binding</keyword>
<evidence type="ECO:0000256" key="2">
    <source>
        <dbReference type="ARBA" id="ARBA00022741"/>
    </source>
</evidence>
<dbReference type="Gene3D" id="3.40.50.300">
    <property type="entry name" value="P-loop containing nucleotide triphosphate hydrolases"/>
    <property type="match status" value="1"/>
</dbReference>
<proteinExistence type="predicted"/>
<accession>A0A6J6EYZ1</accession>
<dbReference type="EMBL" id="CAFBLF010000042">
    <property type="protein sequence ID" value="CAB4860911.1"/>
    <property type="molecule type" value="Genomic_DNA"/>
</dbReference>
<dbReference type="PROSITE" id="PS00211">
    <property type="entry name" value="ABC_TRANSPORTER_1"/>
    <property type="match status" value="1"/>
</dbReference>
<dbReference type="GO" id="GO:0005524">
    <property type="term" value="F:ATP binding"/>
    <property type="evidence" value="ECO:0007669"/>
    <property type="project" value="UniProtKB-KW"/>
</dbReference>
<evidence type="ECO:0000313" key="6">
    <source>
        <dbReference type="EMBL" id="CAB4860911.1"/>
    </source>
</evidence>
<evidence type="ECO:0000256" key="1">
    <source>
        <dbReference type="ARBA" id="ARBA00022448"/>
    </source>
</evidence>
<dbReference type="InterPro" id="IPR051921">
    <property type="entry name" value="ABC_osmolyte_uptake_ATP-bind"/>
</dbReference>
<dbReference type="InterPro" id="IPR003593">
    <property type="entry name" value="AAA+_ATPase"/>
</dbReference>
<organism evidence="5">
    <name type="scientific">freshwater metagenome</name>
    <dbReference type="NCBI Taxonomy" id="449393"/>
    <lineage>
        <taxon>unclassified sequences</taxon>
        <taxon>metagenomes</taxon>
        <taxon>ecological metagenomes</taxon>
    </lineage>
</organism>